<sequence length="265" mass="29204">SFTCHSQHIPGGQIAARDLASATPTATAPAGAGIKYTDIPLTSLRQSLAERLLRAKPTVPHWYFSVDIKMDAALKLREEFNRALQKDNIKISVNDLVIKATALACTKVPQANSSWQGTFIRQYKSVNVCMSVDTPRGLVIPVVHAAEKKARILLHVTTRSLALKARDNKLQPHDLEGGTVSVTNVGMIGVTSFPGMVNPPQACTVGVCRTKDILVPDEVSSLGHRRVKMMSVSMSCDHRVMDEEVAMHWLHHFKRLLERPDLMLL</sequence>
<dbReference type="EMBL" id="DS892726">
    <property type="protein sequence ID" value="EEC15749.1"/>
    <property type="molecule type" value="Genomic_DNA"/>
</dbReference>
<dbReference type="VEuPathDB" id="VectorBase:ISCI013310"/>
<feature type="domain" description="2-oxoacid dehydrogenase acyltransferase catalytic" evidence="1">
    <location>
        <begin position="36"/>
        <end position="265"/>
    </location>
</feature>
<dbReference type="STRING" id="6945.B7QA77"/>
<protein>
    <submittedName>
        <fullName evidence="2 3">Dihydrolipoamide acetyltransferase, putative</fullName>
        <ecNumber evidence="2">2.3.1.168</ecNumber>
    </submittedName>
</protein>
<dbReference type="PANTHER" id="PTHR23151:SF90">
    <property type="entry name" value="DIHYDROLIPOYLLYSINE-RESIDUE ACETYLTRANSFERASE COMPONENT OF PYRUVATE DEHYDROGENASE COMPLEX, MITOCHONDRIAL-RELATED"/>
    <property type="match status" value="1"/>
</dbReference>
<dbReference type="EnsemblMetazoa" id="ISCW013310-RA">
    <property type="protein sequence ID" value="ISCW013310-PA"/>
    <property type="gene ID" value="ISCW013310"/>
</dbReference>
<accession>B7QA77</accession>
<dbReference type="GO" id="GO:0004742">
    <property type="term" value="F:dihydrolipoyllysine-residue acetyltransferase activity"/>
    <property type="evidence" value="ECO:0000318"/>
    <property type="project" value="GO_Central"/>
</dbReference>
<proteinExistence type="evidence at protein level"/>
<gene>
    <name evidence="2" type="ORF">IscW_ISCW013310</name>
</gene>
<dbReference type="PaxDb" id="6945-B7QA77"/>
<dbReference type="InterPro" id="IPR023213">
    <property type="entry name" value="CAT-like_dom_sf"/>
</dbReference>
<name>B7QA77_IXOSC</name>
<dbReference type="GO" id="GO:0045254">
    <property type="term" value="C:pyruvate dehydrogenase complex"/>
    <property type="evidence" value="ECO:0000318"/>
    <property type="project" value="GO_Central"/>
</dbReference>
<keyword evidence="2" id="KW-0012">Acyltransferase</keyword>
<reference evidence="2 4" key="1">
    <citation type="submission" date="2008-03" db="EMBL/GenBank/DDBJ databases">
        <title>Annotation of Ixodes scapularis.</title>
        <authorList>
            <consortium name="Ixodes scapularis Genome Project Consortium"/>
            <person name="Caler E."/>
            <person name="Hannick L.I."/>
            <person name="Bidwell S."/>
            <person name="Joardar V."/>
            <person name="Thiagarajan M."/>
            <person name="Amedeo P."/>
            <person name="Galinsky K.J."/>
            <person name="Schobel S."/>
            <person name="Inman J."/>
            <person name="Hostetler J."/>
            <person name="Miller J."/>
            <person name="Hammond M."/>
            <person name="Megy K."/>
            <person name="Lawson D."/>
            <person name="Kodira C."/>
            <person name="Sutton G."/>
            <person name="Meyer J."/>
            <person name="Hill C.A."/>
            <person name="Birren B."/>
            <person name="Nene V."/>
            <person name="Collins F."/>
            <person name="Alarcon-Chaidez F."/>
            <person name="Wikel S."/>
            <person name="Strausberg R."/>
        </authorList>
    </citation>
    <scope>NUCLEOTIDE SEQUENCE [LARGE SCALE GENOMIC DNA]</scope>
    <source>
        <strain evidence="4">Wikel</strain>
        <strain evidence="2">Wikel colony</strain>
    </source>
</reference>
<dbReference type="SUPFAM" id="SSF52777">
    <property type="entry name" value="CoA-dependent acyltransferases"/>
    <property type="match status" value="1"/>
</dbReference>
<dbReference type="VEuPathDB" id="VectorBase:ISCW013310"/>
<evidence type="ECO:0007829" key="5">
    <source>
        <dbReference type="PeptideAtlas" id="B7QA77"/>
    </source>
</evidence>
<evidence type="ECO:0000313" key="3">
    <source>
        <dbReference type="EnsemblMetazoa" id="ISCW013310-PA"/>
    </source>
</evidence>
<dbReference type="EMBL" id="ABJB011021844">
    <property type="status" value="NOT_ANNOTATED_CDS"/>
    <property type="molecule type" value="Genomic_DNA"/>
</dbReference>
<dbReference type="Proteomes" id="UP000001555">
    <property type="component" value="Unassembled WGS sequence"/>
</dbReference>
<dbReference type="Gene3D" id="3.30.559.10">
    <property type="entry name" value="Chloramphenicol acetyltransferase-like domain"/>
    <property type="match status" value="1"/>
</dbReference>
<dbReference type="EMBL" id="ABJB010257966">
    <property type="status" value="NOT_ANNOTATED_CDS"/>
    <property type="molecule type" value="Genomic_DNA"/>
</dbReference>
<dbReference type="PANTHER" id="PTHR23151">
    <property type="entry name" value="DIHYDROLIPOAMIDE ACETYL/SUCCINYL-TRANSFERASE-RELATED"/>
    <property type="match status" value="1"/>
</dbReference>
<feature type="non-terminal residue" evidence="2">
    <location>
        <position position="1"/>
    </location>
</feature>
<dbReference type="EMBL" id="ABJB010519756">
    <property type="status" value="NOT_ANNOTATED_CDS"/>
    <property type="molecule type" value="Genomic_DNA"/>
</dbReference>
<dbReference type="EMBL" id="ABJB011121716">
    <property type="status" value="NOT_ANNOTATED_CDS"/>
    <property type="molecule type" value="Genomic_DNA"/>
</dbReference>
<reference evidence="3" key="2">
    <citation type="submission" date="2020-05" db="UniProtKB">
        <authorList>
            <consortium name="EnsemblMetazoa"/>
        </authorList>
    </citation>
    <scope>IDENTIFICATION</scope>
    <source>
        <strain evidence="3">wikel</strain>
    </source>
</reference>
<dbReference type="GO" id="GO:0005739">
    <property type="term" value="C:mitochondrion"/>
    <property type="evidence" value="ECO:0000318"/>
    <property type="project" value="GO_Central"/>
</dbReference>
<keyword evidence="4" id="KW-1185">Reference proteome</keyword>
<organism>
    <name type="scientific">Ixodes scapularis</name>
    <name type="common">Black-legged tick</name>
    <name type="synonym">Deer tick</name>
    <dbReference type="NCBI Taxonomy" id="6945"/>
    <lineage>
        <taxon>Eukaryota</taxon>
        <taxon>Metazoa</taxon>
        <taxon>Ecdysozoa</taxon>
        <taxon>Arthropoda</taxon>
        <taxon>Chelicerata</taxon>
        <taxon>Arachnida</taxon>
        <taxon>Acari</taxon>
        <taxon>Parasitiformes</taxon>
        <taxon>Ixodida</taxon>
        <taxon>Ixodoidea</taxon>
        <taxon>Ixodidae</taxon>
        <taxon>Ixodinae</taxon>
        <taxon>Ixodes</taxon>
    </lineage>
</organism>
<evidence type="ECO:0000313" key="4">
    <source>
        <dbReference type="Proteomes" id="UP000001555"/>
    </source>
</evidence>
<keyword evidence="5" id="KW-1267">Proteomics identification</keyword>
<dbReference type="HOGENOM" id="CLU_016733_2_0_1"/>
<dbReference type="GO" id="GO:0043754">
    <property type="term" value="F:dihydrolipoamide branched chain acyltransferase activity"/>
    <property type="evidence" value="ECO:0007669"/>
    <property type="project" value="UniProtKB-EC"/>
</dbReference>
<dbReference type="EC" id="2.3.1.168" evidence="2"/>
<evidence type="ECO:0000313" key="2">
    <source>
        <dbReference type="EMBL" id="EEC15749.1"/>
    </source>
</evidence>
<dbReference type="OrthoDB" id="537444at2759"/>
<dbReference type="AlphaFoldDB" id="B7QA77"/>
<evidence type="ECO:0000259" key="1">
    <source>
        <dbReference type="Pfam" id="PF00198"/>
    </source>
</evidence>
<dbReference type="InterPro" id="IPR045257">
    <property type="entry name" value="E2/Pdx1"/>
</dbReference>
<keyword evidence="2" id="KW-0808">Transferase</keyword>
<dbReference type="Pfam" id="PF00198">
    <property type="entry name" value="2-oxoacid_dh"/>
    <property type="match status" value="1"/>
</dbReference>
<dbReference type="InterPro" id="IPR001078">
    <property type="entry name" value="2-oxoacid_DH_actylTfrase"/>
</dbReference>
<dbReference type="VEuPathDB" id="VectorBase:ISCP_022198"/>
<dbReference type="GO" id="GO:0006086">
    <property type="term" value="P:pyruvate decarboxylation to acetyl-CoA"/>
    <property type="evidence" value="ECO:0000318"/>
    <property type="project" value="GO_Central"/>
</dbReference>